<dbReference type="RefSeq" id="WP_356498735.1">
    <property type="nucleotide sequence ID" value="NZ_JBEXIP010000009.1"/>
</dbReference>
<reference evidence="3 4" key="1">
    <citation type="submission" date="2024-06" db="EMBL/GenBank/DDBJ databases">
        <title>The Natural Products Discovery Center: Release of the First 8490 Sequenced Strains for Exploring Actinobacteria Biosynthetic Diversity.</title>
        <authorList>
            <person name="Kalkreuter E."/>
            <person name="Kautsar S.A."/>
            <person name="Yang D."/>
            <person name="Bader C.D."/>
            <person name="Teijaro C.N."/>
            <person name="Fluegel L."/>
            <person name="Davis C.M."/>
            <person name="Simpson J.R."/>
            <person name="Lauterbach L."/>
            <person name="Steele A.D."/>
            <person name="Gui C."/>
            <person name="Meng S."/>
            <person name="Li G."/>
            <person name="Viehrig K."/>
            <person name="Ye F."/>
            <person name="Su P."/>
            <person name="Kiefer A.F."/>
            <person name="Nichols A."/>
            <person name="Cepeda A.J."/>
            <person name="Yan W."/>
            <person name="Fan B."/>
            <person name="Jiang Y."/>
            <person name="Adhikari A."/>
            <person name="Zheng C.-J."/>
            <person name="Schuster L."/>
            <person name="Cowan T.M."/>
            <person name="Smanski M.J."/>
            <person name="Chevrette M.G."/>
            <person name="De Carvalho L.P.S."/>
            <person name="Shen B."/>
        </authorList>
    </citation>
    <scope>NUCLEOTIDE SEQUENCE [LARGE SCALE GENOMIC DNA]</scope>
    <source>
        <strain evidence="3 4">NPDC005137</strain>
    </source>
</reference>
<name>A0ABV2U9E8_9ACTN</name>
<evidence type="ECO:0000313" key="4">
    <source>
        <dbReference type="Proteomes" id="UP001550044"/>
    </source>
</evidence>
<dbReference type="Proteomes" id="UP001550044">
    <property type="component" value="Unassembled WGS sequence"/>
</dbReference>
<feature type="region of interest" description="Disordered" evidence="1">
    <location>
        <begin position="43"/>
        <end position="136"/>
    </location>
</feature>
<feature type="transmembrane region" description="Helical" evidence="2">
    <location>
        <begin position="21"/>
        <end position="38"/>
    </location>
</feature>
<keyword evidence="2" id="KW-1133">Transmembrane helix</keyword>
<keyword evidence="2" id="KW-0812">Transmembrane</keyword>
<sequence length="267" mass="26289">MGSLRNPIGPLPSSIYWRRRAVAAMLIVLLALLIAWVVTSGGGKGNTDDSRPNGSGPAHSITPGPASSGPAITQQPGGRDDSDGSGAGSGSGADAGSDGTADGGSGTDAGSGAGSGSASGGGSEGQQVPAGSSIPDCTSSALQLTLRTELNYSPGENPKFELIAKNTSSSACKADFGPKSAVVTVTEAGGNDDEVWSSKDCPRNAGSVLLEVPAGATIVHTVEWDRKKSAPKCATPPAGAAGAGTYLVEAKAPGEPVQRASFVLAKD</sequence>
<feature type="compositionally biased region" description="Polar residues" evidence="1">
    <location>
        <begin position="125"/>
        <end position="136"/>
    </location>
</feature>
<evidence type="ECO:0000256" key="1">
    <source>
        <dbReference type="SAM" id="MobiDB-lite"/>
    </source>
</evidence>
<evidence type="ECO:0000313" key="3">
    <source>
        <dbReference type="EMBL" id="MET8434101.1"/>
    </source>
</evidence>
<comment type="caution">
    <text evidence="3">The sequence shown here is derived from an EMBL/GenBank/DDBJ whole genome shotgun (WGS) entry which is preliminary data.</text>
</comment>
<organism evidence="3 4">
    <name type="scientific">Streptomyces sp. 900116325</name>
    <dbReference type="NCBI Taxonomy" id="3154295"/>
    <lineage>
        <taxon>Bacteria</taxon>
        <taxon>Bacillati</taxon>
        <taxon>Actinomycetota</taxon>
        <taxon>Actinomycetes</taxon>
        <taxon>Kitasatosporales</taxon>
        <taxon>Streptomycetaceae</taxon>
        <taxon>Streptomyces</taxon>
    </lineage>
</organism>
<evidence type="ECO:0008006" key="5">
    <source>
        <dbReference type="Google" id="ProtNLM"/>
    </source>
</evidence>
<dbReference type="EMBL" id="JBEXIP010000009">
    <property type="protein sequence ID" value="MET8434101.1"/>
    <property type="molecule type" value="Genomic_DNA"/>
</dbReference>
<protein>
    <recommendedName>
        <fullName evidence="5">DUF4232 domain-containing protein</fullName>
    </recommendedName>
</protein>
<accession>A0ABV2U9E8</accession>
<proteinExistence type="predicted"/>
<feature type="compositionally biased region" description="Gly residues" evidence="1">
    <location>
        <begin position="101"/>
        <end position="124"/>
    </location>
</feature>
<keyword evidence="4" id="KW-1185">Reference proteome</keyword>
<gene>
    <name evidence="3" type="ORF">ABZV61_15130</name>
</gene>
<evidence type="ECO:0000256" key="2">
    <source>
        <dbReference type="SAM" id="Phobius"/>
    </source>
</evidence>
<keyword evidence="2" id="KW-0472">Membrane</keyword>